<protein>
    <recommendedName>
        <fullName evidence="3">Glyoxalase</fullName>
    </recommendedName>
</protein>
<dbReference type="SUPFAM" id="SSF54593">
    <property type="entry name" value="Glyoxalase/Bleomycin resistance protein/Dihydroxybiphenyl dioxygenase"/>
    <property type="match status" value="1"/>
</dbReference>
<comment type="caution">
    <text evidence="1">The sequence shown here is derived from an EMBL/GenBank/DDBJ whole genome shotgun (WGS) entry which is preliminary data.</text>
</comment>
<dbReference type="AlphaFoldDB" id="A0A4S3KN66"/>
<dbReference type="OrthoDB" id="9789608at2"/>
<evidence type="ECO:0000313" key="1">
    <source>
        <dbReference type="EMBL" id="THD10289.1"/>
    </source>
</evidence>
<sequence length="113" mass="12412">MKRFHIALAVADLDASVADYSARLGQPPQALVPGTYAMWRTDQLNFSISREPARAGQLRHVGFEDDDAHGFTSDADVNGIAWESFSAVAQDLRIISTYGVPVHEPATEELIRN</sequence>
<organism evidence="1 2">
    <name type="scientific">Rhodanobacter lindaniclasticus</name>
    <dbReference type="NCBI Taxonomy" id="75310"/>
    <lineage>
        <taxon>Bacteria</taxon>
        <taxon>Pseudomonadati</taxon>
        <taxon>Pseudomonadota</taxon>
        <taxon>Gammaproteobacteria</taxon>
        <taxon>Lysobacterales</taxon>
        <taxon>Rhodanobacteraceae</taxon>
        <taxon>Rhodanobacter</taxon>
    </lineage>
</organism>
<evidence type="ECO:0008006" key="3">
    <source>
        <dbReference type="Google" id="ProtNLM"/>
    </source>
</evidence>
<proteinExistence type="predicted"/>
<name>A0A4S3KN66_9GAMM</name>
<dbReference type="RefSeq" id="WP_136256670.1">
    <property type="nucleotide sequence ID" value="NZ_MWIO01000001.1"/>
</dbReference>
<dbReference type="InterPro" id="IPR029068">
    <property type="entry name" value="Glyas_Bleomycin-R_OHBP_Dase"/>
</dbReference>
<evidence type="ECO:0000313" key="2">
    <source>
        <dbReference type="Proteomes" id="UP000306317"/>
    </source>
</evidence>
<keyword evidence="2" id="KW-1185">Reference proteome</keyword>
<gene>
    <name evidence="1" type="ORF">B1991_00110</name>
</gene>
<reference evidence="1 2" key="1">
    <citation type="submission" date="2017-02" db="EMBL/GenBank/DDBJ databases">
        <title>Whole genome sequencing of Rhodanobacter lindaniclasticus DSM 17932.</title>
        <authorList>
            <person name="Kumar S."/>
            <person name="Patil P."/>
            <person name="Patil P.B."/>
        </authorList>
    </citation>
    <scope>NUCLEOTIDE SEQUENCE [LARGE SCALE GENOMIC DNA]</scope>
    <source>
        <strain evidence="1 2">DSM 17932</strain>
    </source>
</reference>
<dbReference type="Proteomes" id="UP000306317">
    <property type="component" value="Unassembled WGS sequence"/>
</dbReference>
<dbReference type="Gene3D" id="3.10.180.10">
    <property type="entry name" value="2,3-Dihydroxybiphenyl 1,2-Dioxygenase, domain 1"/>
    <property type="match status" value="1"/>
</dbReference>
<dbReference type="EMBL" id="MWIO01000001">
    <property type="protein sequence ID" value="THD10289.1"/>
    <property type="molecule type" value="Genomic_DNA"/>
</dbReference>
<accession>A0A4S3KN66</accession>